<keyword evidence="2" id="KW-1185">Reference proteome</keyword>
<sequence>MKTAALRLPGIPLAVGNASSQRTGFRLAASLTASGFDCARQFQSLNPQVAAKV</sequence>
<evidence type="ECO:0000313" key="2">
    <source>
        <dbReference type="Proteomes" id="UP001596283"/>
    </source>
</evidence>
<reference evidence="2" key="1">
    <citation type="journal article" date="2019" name="Int. J. Syst. Evol. Microbiol.">
        <title>The Global Catalogue of Microorganisms (GCM) 10K type strain sequencing project: providing services to taxonomists for standard genome sequencing and annotation.</title>
        <authorList>
            <consortium name="The Broad Institute Genomics Platform"/>
            <consortium name="The Broad Institute Genome Sequencing Center for Infectious Disease"/>
            <person name="Wu L."/>
            <person name="Ma J."/>
        </authorList>
    </citation>
    <scope>NUCLEOTIDE SEQUENCE [LARGE SCALE GENOMIC DNA]</scope>
    <source>
        <strain evidence="2">CCM 8908</strain>
    </source>
</reference>
<proteinExistence type="predicted"/>
<name>A0ABW1TD19_9LACO</name>
<gene>
    <name evidence="1" type="ORF">ACFP1C_00200</name>
</gene>
<dbReference type="Proteomes" id="UP001596283">
    <property type="component" value="Unassembled WGS sequence"/>
</dbReference>
<accession>A0ABW1TD19</accession>
<comment type="caution">
    <text evidence="1">The sequence shown here is derived from an EMBL/GenBank/DDBJ whole genome shotgun (WGS) entry which is preliminary data.</text>
</comment>
<dbReference type="EMBL" id="JBHSSI010000001">
    <property type="protein sequence ID" value="MFC6259359.1"/>
    <property type="molecule type" value="Genomic_DNA"/>
</dbReference>
<organism evidence="1 2">
    <name type="scientific">Levilactobacillus fujinensis</name>
    <dbReference type="NCBI Taxonomy" id="2486024"/>
    <lineage>
        <taxon>Bacteria</taxon>
        <taxon>Bacillati</taxon>
        <taxon>Bacillota</taxon>
        <taxon>Bacilli</taxon>
        <taxon>Lactobacillales</taxon>
        <taxon>Lactobacillaceae</taxon>
        <taxon>Levilactobacillus</taxon>
    </lineage>
</organism>
<evidence type="ECO:0000313" key="1">
    <source>
        <dbReference type="EMBL" id="MFC6259359.1"/>
    </source>
</evidence>
<protein>
    <submittedName>
        <fullName evidence="1">Uncharacterized protein</fullName>
    </submittedName>
</protein>